<feature type="transmembrane region" description="Helical" evidence="4">
    <location>
        <begin position="6"/>
        <end position="24"/>
    </location>
</feature>
<keyword evidence="4" id="KW-0472">Membrane</keyword>
<gene>
    <name evidence="7" type="ORF">LX73_1153</name>
</gene>
<evidence type="ECO:0000259" key="6">
    <source>
        <dbReference type="Pfam" id="PF08245"/>
    </source>
</evidence>
<keyword evidence="3" id="KW-0067">ATP-binding</keyword>
<proteinExistence type="predicted"/>
<evidence type="ECO:0000259" key="5">
    <source>
        <dbReference type="Pfam" id="PF02875"/>
    </source>
</evidence>
<dbReference type="InterPro" id="IPR013221">
    <property type="entry name" value="Mur_ligase_cen"/>
</dbReference>
<dbReference type="OrthoDB" id="9801978at2"/>
<dbReference type="SUPFAM" id="SSF53244">
    <property type="entry name" value="MurD-like peptide ligases, peptide-binding domain"/>
    <property type="match status" value="1"/>
</dbReference>
<accession>A0A5D3YMT0</accession>
<feature type="domain" description="Mur ligase C-terminal" evidence="5">
    <location>
        <begin position="425"/>
        <end position="546"/>
    </location>
</feature>
<keyword evidence="4" id="KW-1133">Transmembrane helix</keyword>
<dbReference type="Proteomes" id="UP000324595">
    <property type="component" value="Unassembled WGS sequence"/>
</dbReference>
<dbReference type="EMBL" id="VNHY01000002">
    <property type="protein sequence ID" value="TYP93449.1"/>
    <property type="molecule type" value="Genomic_DNA"/>
</dbReference>
<evidence type="ECO:0000256" key="3">
    <source>
        <dbReference type="ARBA" id="ARBA00022840"/>
    </source>
</evidence>
<comment type="caution">
    <text evidence="7">The sequence shown here is derived from an EMBL/GenBank/DDBJ whole genome shotgun (WGS) entry which is preliminary data.</text>
</comment>
<feature type="domain" description="Mur ligase central" evidence="6">
    <location>
        <begin position="216"/>
        <end position="402"/>
    </location>
</feature>
<protein>
    <submittedName>
        <fullName evidence="7">UDP-N-acetylmuramoyl-tripeptide--D-alanyl-D-alanine ligase</fullName>
    </submittedName>
</protein>
<dbReference type="InterPro" id="IPR036565">
    <property type="entry name" value="Mur-like_cat_sf"/>
</dbReference>
<sequence length="557" mass="62271">MSWYLQLIDILLLGFVLVMTRHLLLRGRYFLHIFQQNGYKLGEYRDWLIEHFFRRVITAEHILFNIVIAAMIVLLSNTLTGSSAVIILSAFAAFWFVPFNYYASDNSKKPLAFTPRMIRLTIPFALLALLLPSFVTYFSYTGHIPFTNLQFQTSILYSADIYLLAFGWIVADALVPFFIFLAAFITKPYENYVHRYFIRQAQNKLVQMPDLTVIAITGSYGKTSTKFMIRDLLSERYSVCATPGSYNTPMGICKVINNDLTARHQVLVLEMGARYEGNIDELCDIAEPDISVVTNVGIAHLETFGSQDAIARTKSTLVKRAKSNGTAILNGDDQRVAKMANLRDDIEFITTGLQNGDIRGTNIQYSSEGMQFTVSLDNNSKLFTMQLLGTHNVQNMLLAVGVGQALDLRLSTMSAAAKRIEPVEHRLELKNKGSLTIIDDAFNANPIGAKNAVNTLAKFNSGRRIIITPGMIELGDLQDKKNREFGQQIGQAGLDLVILVGTSQTEAIRKGIASTEFDMGKVHTVQSLDEANRLMQDTAEDGDVVLYENDLPDSFDE</sequence>
<keyword evidence="2" id="KW-0547">Nucleotide-binding</keyword>
<feature type="transmembrane region" description="Helical" evidence="4">
    <location>
        <begin position="124"/>
        <end position="141"/>
    </location>
</feature>
<evidence type="ECO:0000256" key="2">
    <source>
        <dbReference type="ARBA" id="ARBA00022741"/>
    </source>
</evidence>
<feature type="transmembrane region" description="Helical" evidence="4">
    <location>
        <begin position="85"/>
        <end position="103"/>
    </location>
</feature>
<keyword evidence="4" id="KW-0812">Transmembrane</keyword>
<organism evidence="7 8">
    <name type="scientific">Fodinibius salinus</name>
    <dbReference type="NCBI Taxonomy" id="860790"/>
    <lineage>
        <taxon>Bacteria</taxon>
        <taxon>Pseudomonadati</taxon>
        <taxon>Balneolota</taxon>
        <taxon>Balneolia</taxon>
        <taxon>Balneolales</taxon>
        <taxon>Balneolaceae</taxon>
        <taxon>Fodinibius</taxon>
    </lineage>
</organism>
<dbReference type="SUPFAM" id="SSF53623">
    <property type="entry name" value="MurD-like peptide ligases, catalytic domain"/>
    <property type="match status" value="1"/>
</dbReference>
<dbReference type="InterPro" id="IPR004101">
    <property type="entry name" value="Mur_ligase_C"/>
</dbReference>
<dbReference type="GO" id="GO:0016881">
    <property type="term" value="F:acid-amino acid ligase activity"/>
    <property type="evidence" value="ECO:0007669"/>
    <property type="project" value="InterPro"/>
</dbReference>
<evidence type="ECO:0000313" key="8">
    <source>
        <dbReference type="Proteomes" id="UP000324595"/>
    </source>
</evidence>
<keyword evidence="1 7" id="KW-0436">Ligase</keyword>
<evidence type="ECO:0000256" key="4">
    <source>
        <dbReference type="SAM" id="Phobius"/>
    </source>
</evidence>
<dbReference type="AlphaFoldDB" id="A0A5D3YMT0"/>
<keyword evidence="8" id="KW-1185">Reference proteome</keyword>
<dbReference type="Pfam" id="PF02875">
    <property type="entry name" value="Mur_ligase_C"/>
    <property type="match status" value="1"/>
</dbReference>
<feature type="transmembrane region" description="Helical" evidence="4">
    <location>
        <begin position="62"/>
        <end position="79"/>
    </location>
</feature>
<dbReference type="Pfam" id="PF08245">
    <property type="entry name" value="Mur_ligase_M"/>
    <property type="match status" value="1"/>
</dbReference>
<reference evidence="7 8" key="1">
    <citation type="submission" date="2019-07" db="EMBL/GenBank/DDBJ databases">
        <title>Genomic Encyclopedia of Archaeal and Bacterial Type Strains, Phase II (KMG-II): from individual species to whole genera.</title>
        <authorList>
            <person name="Goeker M."/>
        </authorList>
    </citation>
    <scope>NUCLEOTIDE SEQUENCE [LARGE SCALE GENOMIC DNA]</scope>
    <source>
        <strain evidence="7 8">DSM 21935</strain>
    </source>
</reference>
<dbReference type="GO" id="GO:0005524">
    <property type="term" value="F:ATP binding"/>
    <property type="evidence" value="ECO:0007669"/>
    <property type="project" value="UniProtKB-KW"/>
</dbReference>
<name>A0A5D3YMT0_9BACT</name>
<dbReference type="InterPro" id="IPR036615">
    <property type="entry name" value="Mur_ligase_C_dom_sf"/>
</dbReference>
<feature type="transmembrane region" description="Helical" evidence="4">
    <location>
        <begin position="161"/>
        <end position="185"/>
    </location>
</feature>
<evidence type="ECO:0000256" key="1">
    <source>
        <dbReference type="ARBA" id="ARBA00022598"/>
    </source>
</evidence>
<dbReference type="PANTHER" id="PTHR43024">
    <property type="entry name" value="UDP-N-ACETYLMURAMOYL-TRIPEPTIDE--D-ALANYL-D-ALANINE LIGASE"/>
    <property type="match status" value="1"/>
</dbReference>
<dbReference type="Gene3D" id="3.40.1190.10">
    <property type="entry name" value="Mur-like, catalytic domain"/>
    <property type="match status" value="1"/>
</dbReference>
<dbReference type="Gene3D" id="3.90.190.20">
    <property type="entry name" value="Mur ligase, C-terminal domain"/>
    <property type="match status" value="1"/>
</dbReference>
<dbReference type="InterPro" id="IPR051046">
    <property type="entry name" value="MurCDEF_CellWall_CoF430Synth"/>
</dbReference>
<dbReference type="PANTHER" id="PTHR43024:SF1">
    <property type="entry name" value="UDP-N-ACETYLMURAMOYL-TRIPEPTIDE--D-ALANYL-D-ALANINE LIGASE"/>
    <property type="match status" value="1"/>
</dbReference>
<evidence type="ECO:0000313" key="7">
    <source>
        <dbReference type="EMBL" id="TYP93449.1"/>
    </source>
</evidence>
<dbReference type="RefSeq" id="WP_148898516.1">
    <property type="nucleotide sequence ID" value="NZ_VNHY01000002.1"/>
</dbReference>